<dbReference type="GO" id="GO:0005829">
    <property type="term" value="C:cytosol"/>
    <property type="evidence" value="ECO:0007669"/>
    <property type="project" value="TreeGrafter"/>
</dbReference>
<evidence type="ECO:0000313" key="4">
    <source>
        <dbReference type="EMBL" id="NYI46436.1"/>
    </source>
</evidence>
<evidence type="ECO:0000313" key="5">
    <source>
        <dbReference type="EMBL" id="NYI47360.1"/>
    </source>
</evidence>
<dbReference type="Pfam" id="PF13936">
    <property type="entry name" value="HTH_38"/>
    <property type="match status" value="1"/>
</dbReference>
<dbReference type="InterPro" id="IPR036397">
    <property type="entry name" value="RNaseH_sf"/>
</dbReference>
<keyword evidence="1" id="KW-0233">DNA recombination</keyword>
<comment type="caution">
    <text evidence="5">The sequence shown here is derived from an EMBL/GenBank/DDBJ whole genome shotgun (WGS) entry which is preliminary data.</text>
</comment>
<evidence type="ECO:0000259" key="3">
    <source>
        <dbReference type="PROSITE" id="PS50994"/>
    </source>
</evidence>
<dbReference type="Gene3D" id="3.30.420.10">
    <property type="entry name" value="Ribonuclease H-like superfamily/Ribonuclease H"/>
    <property type="match status" value="1"/>
</dbReference>
<dbReference type="NCBIfam" id="NF033563">
    <property type="entry name" value="transpos_IS30"/>
    <property type="match status" value="1"/>
</dbReference>
<dbReference type="GO" id="GO:0015074">
    <property type="term" value="P:DNA integration"/>
    <property type="evidence" value="ECO:0007669"/>
    <property type="project" value="InterPro"/>
</dbReference>
<name>A0A7Y9ZM32_9ACTN</name>
<feature type="region of interest" description="Disordered" evidence="2">
    <location>
        <begin position="56"/>
        <end position="83"/>
    </location>
</feature>
<dbReference type="Pfam" id="PF00665">
    <property type="entry name" value="rve"/>
    <property type="match status" value="1"/>
</dbReference>
<dbReference type="PANTHER" id="PTHR10948">
    <property type="entry name" value="TRANSPOSASE"/>
    <property type="match status" value="1"/>
</dbReference>
<sequence>MVLLMGMRVIGEDVREEFYDLVCAGMPLITAAAAVGVSRGTALSWWQSSIPMWPKNSSKPGGLADTAPTRTIGDPRLADRRRRSLSSEDRSVIAVGLRMELSYGQIGALIGRNKSVVSREVARNRGPDGTYWAPVAHRAAHERRRRPKEFRLIAESRLCRRIEAWMDDGWSPKLIARVLREESPHMIMGRVSHETIYQALYVQTRGSLRKDLYRQLSTKRPHRQARGTGRRGPSPYKEAFKISQRPAEVTDRAVPGHWEGDLIMGPPGTPAVGTLVERSTRFTILLHLPGRHDAESVAAVMIREMGELPEHLRRSLTWDRGTELARYDKIQVELDMPVYFCDPHSPWQRGTNENTNRLLRHWLTKGTDLSRFTAADLRRIAATLNARPRPTLDMRTPAQALDALLSNPAAA</sequence>
<dbReference type="PROSITE" id="PS50994">
    <property type="entry name" value="INTEGRASE"/>
    <property type="match status" value="1"/>
</dbReference>
<dbReference type="InterPro" id="IPR012337">
    <property type="entry name" value="RNaseH-like_sf"/>
</dbReference>
<feature type="region of interest" description="Disordered" evidence="2">
    <location>
        <begin position="217"/>
        <end position="237"/>
    </location>
</feature>
<evidence type="ECO:0000256" key="2">
    <source>
        <dbReference type="SAM" id="MobiDB-lite"/>
    </source>
</evidence>
<dbReference type="InterPro" id="IPR001584">
    <property type="entry name" value="Integrase_cat-core"/>
</dbReference>
<protein>
    <submittedName>
        <fullName evidence="5">IS30 family transposase</fullName>
    </submittedName>
</protein>
<dbReference type="GO" id="GO:0003676">
    <property type="term" value="F:nucleic acid binding"/>
    <property type="evidence" value="ECO:0007669"/>
    <property type="project" value="InterPro"/>
</dbReference>
<dbReference type="EMBL" id="JACBZM010000001">
    <property type="protein sequence ID" value="NYI47360.1"/>
    <property type="molecule type" value="Genomic_DNA"/>
</dbReference>
<dbReference type="GO" id="GO:0032196">
    <property type="term" value="P:transposition"/>
    <property type="evidence" value="ECO:0007669"/>
    <property type="project" value="TreeGrafter"/>
</dbReference>
<dbReference type="InterPro" id="IPR051917">
    <property type="entry name" value="Transposase-Integrase"/>
</dbReference>
<gene>
    <name evidence="4" type="ORF">BJ993_003516</name>
    <name evidence="5" type="ORF">BJ993_004440</name>
</gene>
<accession>A0A7Y9ZM32</accession>
<dbReference type="GO" id="GO:0004803">
    <property type="term" value="F:transposase activity"/>
    <property type="evidence" value="ECO:0007669"/>
    <property type="project" value="TreeGrafter"/>
</dbReference>
<feature type="compositionally biased region" description="Basic residues" evidence="2">
    <location>
        <begin position="217"/>
        <end position="229"/>
    </location>
</feature>
<dbReference type="EMBL" id="JACBZM010000001">
    <property type="protein sequence ID" value="NYI46436.1"/>
    <property type="molecule type" value="Genomic_DNA"/>
</dbReference>
<evidence type="ECO:0000313" key="6">
    <source>
        <dbReference type="Proteomes" id="UP000562045"/>
    </source>
</evidence>
<dbReference type="GO" id="GO:0006310">
    <property type="term" value="P:DNA recombination"/>
    <property type="evidence" value="ECO:0007669"/>
    <property type="project" value="UniProtKB-KW"/>
</dbReference>
<dbReference type="InterPro" id="IPR053392">
    <property type="entry name" value="Transposase_IS30-like"/>
</dbReference>
<reference evidence="5 6" key="1">
    <citation type="submission" date="2020-07" db="EMBL/GenBank/DDBJ databases">
        <title>Sequencing the genomes of 1000 actinobacteria strains.</title>
        <authorList>
            <person name="Klenk H.-P."/>
        </authorList>
    </citation>
    <scope>NUCLEOTIDE SEQUENCE [LARGE SCALE GENOMIC DNA]</scope>
    <source>
        <strain evidence="5 6">DSM 15131</strain>
    </source>
</reference>
<organism evidence="5 6">
    <name type="scientific">Nocardioides aromaticivorans</name>
    <dbReference type="NCBI Taxonomy" id="200618"/>
    <lineage>
        <taxon>Bacteria</taxon>
        <taxon>Bacillati</taxon>
        <taxon>Actinomycetota</taxon>
        <taxon>Actinomycetes</taxon>
        <taxon>Propionibacteriales</taxon>
        <taxon>Nocardioidaceae</taxon>
        <taxon>Nocardioides</taxon>
    </lineage>
</organism>
<proteinExistence type="predicted"/>
<dbReference type="SUPFAM" id="SSF53098">
    <property type="entry name" value="Ribonuclease H-like"/>
    <property type="match status" value="1"/>
</dbReference>
<dbReference type="AlphaFoldDB" id="A0A7Y9ZM32"/>
<feature type="domain" description="Integrase catalytic" evidence="3">
    <location>
        <begin position="242"/>
        <end position="405"/>
    </location>
</feature>
<evidence type="ECO:0000256" key="1">
    <source>
        <dbReference type="ARBA" id="ARBA00023172"/>
    </source>
</evidence>
<dbReference type="InterPro" id="IPR025246">
    <property type="entry name" value="IS30-like_HTH"/>
</dbReference>
<dbReference type="PANTHER" id="PTHR10948:SF23">
    <property type="entry name" value="TRANSPOSASE INSI FOR INSERTION SEQUENCE ELEMENT IS30A-RELATED"/>
    <property type="match status" value="1"/>
</dbReference>
<dbReference type="Proteomes" id="UP000562045">
    <property type="component" value="Unassembled WGS sequence"/>
</dbReference>